<dbReference type="GO" id="GO:0016651">
    <property type="term" value="F:oxidoreductase activity, acting on NAD(P)H"/>
    <property type="evidence" value="ECO:0007669"/>
    <property type="project" value="UniProtKB-ARBA"/>
</dbReference>
<organism evidence="2 3">
    <name type="scientific">Paucilactobacillus oligofermentans DSM 15707 = LMG 22743</name>
    <dbReference type="NCBI Taxonomy" id="1423778"/>
    <lineage>
        <taxon>Bacteria</taxon>
        <taxon>Bacillati</taxon>
        <taxon>Bacillota</taxon>
        <taxon>Bacilli</taxon>
        <taxon>Lactobacillales</taxon>
        <taxon>Lactobacillaceae</taxon>
        <taxon>Paucilactobacillus</taxon>
    </lineage>
</organism>
<dbReference type="SUPFAM" id="SSF52218">
    <property type="entry name" value="Flavoproteins"/>
    <property type="match status" value="1"/>
</dbReference>
<dbReference type="Proteomes" id="UP000051697">
    <property type="component" value="Unassembled WGS sequence"/>
</dbReference>
<sequence length="171" mass="19478">MVVAVIYFSRYGKNIQAGRCQYINVGNTAMVAKKIEIILDVKGTEIVPINQYPDDYFETKVRAQQEFLNNERVKIKPVNFDETEHSIVLGFPNWWGTMPQAVKSFLMKYDLAGKNIYPFVTHEGSQFGQSLDDLKKLAPRSQVMSGLPIRGTRAYKSENAVINWLGNLDLK</sequence>
<dbReference type="InterPro" id="IPR008254">
    <property type="entry name" value="Flavodoxin/NO_synth"/>
</dbReference>
<evidence type="ECO:0000259" key="1">
    <source>
        <dbReference type="Pfam" id="PF12682"/>
    </source>
</evidence>
<dbReference type="Gene3D" id="3.40.50.360">
    <property type="match status" value="1"/>
</dbReference>
<proteinExistence type="predicted"/>
<dbReference type="EMBL" id="AZFE01000032">
    <property type="protein sequence ID" value="KRL54679.1"/>
    <property type="molecule type" value="Genomic_DNA"/>
</dbReference>
<dbReference type="Pfam" id="PF12682">
    <property type="entry name" value="Flavodoxin_4"/>
    <property type="match status" value="1"/>
</dbReference>
<dbReference type="PANTHER" id="PTHR39201:SF1">
    <property type="entry name" value="FLAVODOXIN-LIKE DOMAIN-CONTAINING PROTEIN"/>
    <property type="match status" value="1"/>
</dbReference>
<reference evidence="2 3" key="1">
    <citation type="journal article" date="2015" name="Genome Announc.">
        <title>Expanding the biotechnology potential of lactobacilli through comparative genomics of 213 strains and associated genera.</title>
        <authorList>
            <person name="Sun Z."/>
            <person name="Harris H.M."/>
            <person name="McCann A."/>
            <person name="Guo C."/>
            <person name="Argimon S."/>
            <person name="Zhang W."/>
            <person name="Yang X."/>
            <person name="Jeffery I.B."/>
            <person name="Cooney J.C."/>
            <person name="Kagawa T.F."/>
            <person name="Liu W."/>
            <person name="Song Y."/>
            <person name="Salvetti E."/>
            <person name="Wrobel A."/>
            <person name="Rasinkangas P."/>
            <person name="Parkhill J."/>
            <person name="Rea M.C."/>
            <person name="O'Sullivan O."/>
            <person name="Ritari J."/>
            <person name="Douillard F.P."/>
            <person name="Paul Ross R."/>
            <person name="Yang R."/>
            <person name="Briner A.E."/>
            <person name="Felis G.E."/>
            <person name="de Vos W.M."/>
            <person name="Barrangou R."/>
            <person name="Klaenhammer T.R."/>
            <person name="Caufield P.W."/>
            <person name="Cui Y."/>
            <person name="Zhang H."/>
            <person name="O'Toole P.W."/>
        </authorList>
    </citation>
    <scope>NUCLEOTIDE SEQUENCE [LARGE SCALE GENOMIC DNA]</scope>
    <source>
        <strain evidence="2 3">DSM 15707</strain>
    </source>
</reference>
<accession>A0A0R1RCV9</accession>
<protein>
    <recommendedName>
        <fullName evidence="1">Flavodoxin-like domain-containing protein</fullName>
    </recommendedName>
</protein>
<name>A0A0R1RCV9_9LACO</name>
<evidence type="ECO:0000313" key="2">
    <source>
        <dbReference type="EMBL" id="KRL54679.1"/>
    </source>
</evidence>
<feature type="domain" description="Flavodoxin-like" evidence="1">
    <location>
        <begin position="25"/>
        <end position="167"/>
    </location>
</feature>
<evidence type="ECO:0000313" key="3">
    <source>
        <dbReference type="Proteomes" id="UP000051697"/>
    </source>
</evidence>
<dbReference type="InterPro" id="IPR029039">
    <property type="entry name" value="Flavoprotein-like_sf"/>
</dbReference>
<dbReference type="RefSeq" id="WP_057890405.1">
    <property type="nucleotide sequence ID" value="NZ_AZFE01000032.1"/>
</dbReference>
<dbReference type="KEGG" id="lol:LACOL_1103"/>
<comment type="caution">
    <text evidence="2">The sequence shown here is derived from an EMBL/GenBank/DDBJ whole genome shotgun (WGS) entry which is preliminary data.</text>
</comment>
<dbReference type="PANTHER" id="PTHR39201">
    <property type="entry name" value="EXPORTED PROTEIN-RELATED"/>
    <property type="match status" value="1"/>
</dbReference>
<dbReference type="AlphaFoldDB" id="A0A0R1RCV9"/>
<gene>
    <name evidence="2" type="ORF">FC70_GL001477</name>
</gene>
<dbReference type="STRING" id="1423778.FC70_GL001477"/>
<dbReference type="PATRIC" id="fig|1423778.4.peg.1513"/>
<keyword evidence="3" id="KW-1185">Reference proteome</keyword>
<dbReference type="GO" id="GO:0010181">
    <property type="term" value="F:FMN binding"/>
    <property type="evidence" value="ECO:0007669"/>
    <property type="project" value="InterPro"/>
</dbReference>